<feature type="transmembrane region" description="Helical" evidence="1">
    <location>
        <begin position="126"/>
        <end position="144"/>
    </location>
</feature>
<feature type="transmembrane region" description="Helical" evidence="1">
    <location>
        <begin position="90"/>
        <end position="114"/>
    </location>
</feature>
<dbReference type="Pfam" id="PF09997">
    <property type="entry name" value="DUF2238"/>
    <property type="match status" value="1"/>
</dbReference>
<dbReference type="EMBL" id="CP058316">
    <property type="protein sequence ID" value="QLD13205.1"/>
    <property type="molecule type" value="Genomic_DNA"/>
</dbReference>
<sequence>MVENFLRPARSPSAVAADAVRVAGLLSVVVAAVWFDLTDAGILALALPALVVPRFVGVRPAFDIVCGLTVLIAAWSNVVDLYRGLPAWDIPMHLVCTAVLAALGYIAAARLDVVPLPEAESFRRRTAVVVTTMLGLAFSAVWEMVEWVGKAFVDTVYVTYDDTIGDMVVGGLGAVVAGLVVARVRLTALDAASATPERVGLTRVR</sequence>
<feature type="transmembrane region" description="Helical" evidence="1">
    <location>
        <begin position="61"/>
        <end position="78"/>
    </location>
</feature>
<accession>A0A7D5EU04</accession>
<proteinExistence type="predicted"/>
<feature type="transmembrane region" description="Helical" evidence="1">
    <location>
        <begin position="164"/>
        <end position="182"/>
    </location>
</feature>
<evidence type="ECO:0000313" key="3">
    <source>
        <dbReference type="Proteomes" id="UP000509638"/>
    </source>
</evidence>
<keyword evidence="1" id="KW-0472">Membrane</keyword>
<gene>
    <name evidence="2" type="ORF">HW566_04590</name>
</gene>
<reference evidence="2 3" key="1">
    <citation type="submission" date="2020-06" db="EMBL/GenBank/DDBJ databases">
        <authorList>
            <person name="Jo H."/>
        </authorList>
    </citation>
    <scope>NUCLEOTIDE SEQUENCE [LARGE SCALE GENOMIC DNA]</scope>
    <source>
        <strain evidence="2 3">I46</strain>
    </source>
</reference>
<dbReference type="InterPro" id="IPR014509">
    <property type="entry name" value="YjdF-like"/>
</dbReference>
<feature type="transmembrane region" description="Helical" evidence="1">
    <location>
        <begin position="20"/>
        <end position="49"/>
    </location>
</feature>
<organism evidence="2 3">
    <name type="scientific">Microbacterium oleivorans</name>
    <dbReference type="NCBI Taxonomy" id="273677"/>
    <lineage>
        <taxon>Bacteria</taxon>
        <taxon>Bacillati</taxon>
        <taxon>Actinomycetota</taxon>
        <taxon>Actinomycetes</taxon>
        <taxon>Micrococcales</taxon>
        <taxon>Microbacteriaceae</taxon>
        <taxon>Microbacterium</taxon>
    </lineage>
</organism>
<evidence type="ECO:0008006" key="4">
    <source>
        <dbReference type="Google" id="ProtNLM"/>
    </source>
</evidence>
<dbReference type="Proteomes" id="UP000509638">
    <property type="component" value="Chromosome"/>
</dbReference>
<evidence type="ECO:0000313" key="2">
    <source>
        <dbReference type="EMBL" id="QLD13205.1"/>
    </source>
</evidence>
<name>A0A7D5EU04_9MICO</name>
<keyword evidence="1" id="KW-0812">Transmembrane</keyword>
<protein>
    <recommendedName>
        <fullName evidence="4">DUF2238 domain-containing protein</fullName>
    </recommendedName>
</protein>
<dbReference type="AlphaFoldDB" id="A0A7D5EU04"/>
<keyword evidence="1" id="KW-1133">Transmembrane helix</keyword>
<evidence type="ECO:0000256" key="1">
    <source>
        <dbReference type="SAM" id="Phobius"/>
    </source>
</evidence>